<dbReference type="Pfam" id="PF13472">
    <property type="entry name" value="Lipase_GDSL_2"/>
    <property type="match status" value="1"/>
</dbReference>
<feature type="domain" description="SGNH hydrolase-type esterase" evidence="3">
    <location>
        <begin position="19"/>
        <end position="198"/>
    </location>
</feature>
<dbReference type="AlphaFoldDB" id="L1KSD4"/>
<dbReference type="InterPro" id="IPR036514">
    <property type="entry name" value="SGNH_hydro_sf"/>
</dbReference>
<keyword evidence="5" id="KW-1185">Reference proteome</keyword>
<dbReference type="Proteomes" id="UP000010411">
    <property type="component" value="Unassembled WGS sequence"/>
</dbReference>
<gene>
    <name evidence="4" type="ORF">STRIP9103_07728</name>
</gene>
<dbReference type="SUPFAM" id="SSF52266">
    <property type="entry name" value="SGNH hydrolase"/>
    <property type="match status" value="1"/>
</dbReference>
<evidence type="ECO:0000256" key="2">
    <source>
        <dbReference type="ARBA" id="ARBA00022801"/>
    </source>
</evidence>
<evidence type="ECO:0000256" key="1">
    <source>
        <dbReference type="ARBA" id="ARBA00008668"/>
    </source>
</evidence>
<keyword evidence="2" id="KW-0378">Hydrolase</keyword>
<protein>
    <recommendedName>
        <fullName evidence="3">SGNH hydrolase-type esterase domain-containing protein</fullName>
    </recommendedName>
</protein>
<dbReference type="EMBL" id="AEJC01000414">
    <property type="protein sequence ID" value="EKX63711.1"/>
    <property type="molecule type" value="Genomic_DNA"/>
</dbReference>
<accession>L1KSD4</accession>
<evidence type="ECO:0000313" key="4">
    <source>
        <dbReference type="EMBL" id="EKX63711.1"/>
    </source>
</evidence>
<dbReference type="PANTHER" id="PTHR43695">
    <property type="entry name" value="PUTATIVE (AFU_ORTHOLOGUE AFUA_2G17250)-RELATED"/>
    <property type="match status" value="1"/>
</dbReference>
<dbReference type="PANTHER" id="PTHR43695:SF1">
    <property type="entry name" value="RHAMNOGALACTURONAN ACETYLESTERASE"/>
    <property type="match status" value="1"/>
</dbReference>
<dbReference type="GO" id="GO:0016787">
    <property type="term" value="F:hydrolase activity"/>
    <property type="evidence" value="ECO:0007669"/>
    <property type="project" value="UniProtKB-KW"/>
</dbReference>
<organism evidence="4 5">
    <name type="scientific">Streptomyces ipomoeae 91-03</name>
    <dbReference type="NCBI Taxonomy" id="698759"/>
    <lineage>
        <taxon>Bacteria</taxon>
        <taxon>Bacillati</taxon>
        <taxon>Actinomycetota</taxon>
        <taxon>Actinomycetes</taxon>
        <taxon>Kitasatosporales</taxon>
        <taxon>Streptomycetaceae</taxon>
        <taxon>Streptomyces</taxon>
    </lineage>
</organism>
<dbReference type="PATRIC" id="fig|698759.3.peg.5608"/>
<comment type="similarity">
    <text evidence="1">Belongs to the 'GDSL' lipolytic enzyme family.</text>
</comment>
<sequence>MRADENRQDGCGMNRTIFVLGDSVPAPRSDEEAPMAGWGQKIEELLLGPTEVANYARSAMTTRKYFTERFPAMLNRMKRGDVVLIGFGCVDHMIHNGTRYVPIPEYKELLRLFVTYVHQEGGVPVLVTPMARYAFSATGEVLNTLGEYPRAMVEVAGELGAPLVDLTSRTAELWAEIGPMRLRQYFCWVDAGDHPLHPDGSVDSTHLNHTGAYEVARIVVAGLCHLGVLDKSEVNLPALMEPPTMPPVSGEFTIQAPESALHYAQRTGEAPVVSKPAMGGLAGPTVKFTGVASPGTDYLLFFEDGQYLGGTGVGGAGQWIWRRSVNWAAGDHVVHIVGLCGDGCTPVREHRFTVRTEVPAPLITAPAEGAFAGPRPRFAGKAAQGVTKVVLLERGILIGATGVNDNGEWSFTHAHPWLPGTHTIEVIALFGATESPATPCTFKVVGIPENSPIRLSGASRHECADAVCEHRPFTGDW</sequence>
<dbReference type="Gene3D" id="3.40.50.1110">
    <property type="entry name" value="SGNH hydrolase"/>
    <property type="match status" value="1"/>
</dbReference>
<dbReference type="InterPro" id="IPR037459">
    <property type="entry name" value="RhgT-like"/>
</dbReference>
<name>L1KSD4_9ACTN</name>
<evidence type="ECO:0000313" key="5">
    <source>
        <dbReference type="Proteomes" id="UP000010411"/>
    </source>
</evidence>
<proteinExistence type="inferred from homology"/>
<comment type="caution">
    <text evidence="4">The sequence shown here is derived from an EMBL/GenBank/DDBJ whole genome shotgun (WGS) entry which is preliminary data.</text>
</comment>
<evidence type="ECO:0000259" key="3">
    <source>
        <dbReference type="Pfam" id="PF13472"/>
    </source>
</evidence>
<reference evidence="4 5" key="1">
    <citation type="submission" date="2012-11" db="EMBL/GenBank/DDBJ databases">
        <authorList>
            <person name="Huguet-Tapia J.C."/>
            <person name="Durkin A.S."/>
            <person name="Pettis G.S."/>
            <person name="Badger J.H."/>
        </authorList>
    </citation>
    <scope>NUCLEOTIDE SEQUENCE [LARGE SCALE GENOMIC DNA]</scope>
    <source>
        <strain evidence="4 5">91-03</strain>
    </source>
</reference>
<dbReference type="InterPro" id="IPR013830">
    <property type="entry name" value="SGNH_hydro"/>
</dbReference>